<keyword evidence="4" id="KW-1185">Reference proteome</keyword>
<feature type="signal peptide" evidence="1">
    <location>
        <begin position="1"/>
        <end position="28"/>
    </location>
</feature>
<evidence type="ECO:0000259" key="2">
    <source>
        <dbReference type="PROSITE" id="PS51352"/>
    </source>
</evidence>
<dbReference type="InterPro" id="IPR036249">
    <property type="entry name" value="Thioredoxin-like_sf"/>
</dbReference>
<accession>A0A5R9IGX7</accession>
<dbReference type="Proteomes" id="UP000307790">
    <property type="component" value="Unassembled WGS sequence"/>
</dbReference>
<dbReference type="SUPFAM" id="SSF52833">
    <property type="entry name" value="Thioredoxin-like"/>
    <property type="match status" value="1"/>
</dbReference>
<comment type="caution">
    <text evidence="3">The sequence shown here is derived from an EMBL/GenBank/DDBJ whole genome shotgun (WGS) entry which is preliminary data.</text>
</comment>
<keyword evidence="1" id="KW-0732">Signal</keyword>
<dbReference type="OrthoDB" id="6398367at2"/>
<feature type="domain" description="Thioredoxin" evidence="2">
    <location>
        <begin position="42"/>
        <end position="165"/>
    </location>
</feature>
<dbReference type="Gene3D" id="3.40.30.10">
    <property type="entry name" value="Glutaredoxin"/>
    <property type="match status" value="1"/>
</dbReference>
<evidence type="ECO:0000256" key="1">
    <source>
        <dbReference type="SAM" id="SignalP"/>
    </source>
</evidence>
<organism evidence="3 4">
    <name type="scientific">Thalassotalea litorea</name>
    <dbReference type="NCBI Taxonomy" id="2020715"/>
    <lineage>
        <taxon>Bacteria</taxon>
        <taxon>Pseudomonadati</taxon>
        <taxon>Pseudomonadota</taxon>
        <taxon>Gammaproteobacteria</taxon>
        <taxon>Alteromonadales</taxon>
        <taxon>Colwelliaceae</taxon>
        <taxon>Thalassotalea</taxon>
    </lineage>
</organism>
<dbReference type="RefSeq" id="WP_138319901.1">
    <property type="nucleotide sequence ID" value="NZ_VCBC01000009.1"/>
</dbReference>
<evidence type="ECO:0000313" key="3">
    <source>
        <dbReference type="EMBL" id="TLU64765.1"/>
    </source>
</evidence>
<name>A0A5R9IGX7_9GAMM</name>
<feature type="chain" id="PRO_5024313961" evidence="1">
    <location>
        <begin position="29"/>
        <end position="165"/>
    </location>
</feature>
<sequence>MSANVYSYLKYGLLVACLFTLTACQSTSSDDIEQTYGAMEGSVLLADYPQFTLSYENYDVTEQETAALQPYAEAIKVKVFFGTWCHDSQREVPRFLKLAELLPELEYQLISLDYQKSDPDGMAEKYQVKFTPTFVVFKDGQEIGRVIERPQVSLGEDIANLAAKH</sequence>
<dbReference type="PROSITE" id="PS51352">
    <property type="entry name" value="THIOREDOXIN_2"/>
    <property type="match status" value="1"/>
</dbReference>
<gene>
    <name evidence="3" type="ORF">FE810_09885</name>
</gene>
<evidence type="ECO:0000313" key="4">
    <source>
        <dbReference type="Proteomes" id="UP000307790"/>
    </source>
</evidence>
<dbReference type="EMBL" id="VCBC01000009">
    <property type="protein sequence ID" value="TLU64765.1"/>
    <property type="molecule type" value="Genomic_DNA"/>
</dbReference>
<dbReference type="AlphaFoldDB" id="A0A5R9IGX7"/>
<dbReference type="InterPro" id="IPR013766">
    <property type="entry name" value="Thioredoxin_domain"/>
</dbReference>
<proteinExistence type="predicted"/>
<reference evidence="3 4" key="1">
    <citation type="submission" date="2019-05" db="EMBL/GenBank/DDBJ databases">
        <title>Genome sequences of Thalassotalea litorea 1K03283.</title>
        <authorList>
            <person name="Zhang D."/>
        </authorList>
    </citation>
    <scope>NUCLEOTIDE SEQUENCE [LARGE SCALE GENOMIC DNA]</scope>
    <source>
        <strain evidence="3 4">MCCC 1K03283</strain>
    </source>
</reference>
<dbReference type="CDD" id="cd02947">
    <property type="entry name" value="TRX_family"/>
    <property type="match status" value="1"/>
</dbReference>
<protein>
    <submittedName>
        <fullName evidence="3">Thioredoxin family protein</fullName>
    </submittedName>
</protein>
<dbReference type="Pfam" id="PF14595">
    <property type="entry name" value="Thioredoxin_9"/>
    <property type="match status" value="1"/>
</dbReference>